<dbReference type="AlphaFoldDB" id="A0A4Z2I2Y3"/>
<name>A0A4Z2I2Y3_9TELE</name>
<protein>
    <submittedName>
        <fullName evidence="1">Uncharacterized protein</fullName>
    </submittedName>
</protein>
<reference evidence="1 2" key="1">
    <citation type="submission" date="2019-03" db="EMBL/GenBank/DDBJ databases">
        <title>First draft genome of Liparis tanakae, snailfish: a comprehensive survey of snailfish specific genes.</title>
        <authorList>
            <person name="Kim W."/>
            <person name="Song I."/>
            <person name="Jeong J.-H."/>
            <person name="Kim D."/>
            <person name="Kim S."/>
            <person name="Ryu S."/>
            <person name="Song J.Y."/>
            <person name="Lee S.K."/>
        </authorList>
    </citation>
    <scope>NUCLEOTIDE SEQUENCE [LARGE SCALE GENOMIC DNA]</scope>
    <source>
        <tissue evidence="1">Muscle</tissue>
    </source>
</reference>
<gene>
    <name evidence="1" type="ORF">EYF80_018006</name>
</gene>
<evidence type="ECO:0000313" key="1">
    <source>
        <dbReference type="EMBL" id="TNN71835.1"/>
    </source>
</evidence>
<dbReference type="Proteomes" id="UP000314294">
    <property type="component" value="Unassembled WGS sequence"/>
</dbReference>
<dbReference type="EMBL" id="SRLO01000145">
    <property type="protein sequence ID" value="TNN71835.1"/>
    <property type="molecule type" value="Genomic_DNA"/>
</dbReference>
<accession>A0A4Z2I2Y3</accession>
<keyword evidence="2" id="KW-1185">Reference proteome</keyword>
<organism evidence="1 2">
    <name type="scientific">Liparis tanakae</name>
    <name type="common">Tanaka's snailfish</name>
    <dbReference type="NCBI Taxonomy" id="230148"/>
    <lineage>
        <taxon>Eukaryota</taxon>
        <taxon>Metazoa</taxon>
        <taxon>Chordata</taxon>
        <taxon>Craniata</taxon>
        <taxon>Vertebrata</taxon>
        <taxon>Euteleostomi</taxon>
        <taxon>Actinopterygii</taxon>
        <taxon>Neopterygii</taxon>
        <taxon>Teleostei</taxon>
        <taxon>Neoteleostei</taxon>
        <taxon>Acanthomorphata</taxon>
        <taxon>Eupercaria</taxon>
        <taxon>Perciformes</taxon>
        <taxon>Cottioidei</taxon>
        <taxon>Cottales</taxon>
        <taxon>Liparidae</taxon>
        <taxon>Liparis</taxon>
    </lineage>
</organism>
<evidence type="ECO:0000313" key="2">
    <source>
        <dbReference type="Proteomes" id="UP000314294"/>
    </source>
</evidence>
<comment type="caution">
    <text evidence="1">The sequence shown here is derived from an EMBL/GenBank/DDBJ whole genome shotgun (WGS) entry which is preliminary data.</text>
</comment>
<proteinExistence type="predicted"/>
<sequence>MAHLLSDNQQHLLHRHAAIRWNYLDSLPEAEALSGSCDLMGTFVNPFAMRTTIPQLCAATLKKQLRRVFFPWPDSTRQDRK</sequence>